<dbReference type="Gene3D" id="3.40.50.720">
    <property type="entry name" value="NAD(P)-binding Rossmann-like Domain"/>
    <property type="match status" value="1"/>
</dbReference>
<evidence type="ECO:0000313" key="4">
    <source>
        <dbReference type="Proteomes" id="UP000192602"/>
    </source>
</evidence>
<dbReference type="PANTHER" id="PTHR24321">
    <property type="entry name" value="DEHYDROGENASES, SHORT CHAIN"/>
    <property type="match status" value="1"/>
</dbReference>
<proteinExistence type="inferred from homology"/>
<dbReference type="PANTHER" id="PTHR24321:SF8">
    <property type="entry name" value="ESTRADIOL 17-BETA-DEHYDROGENASE 8-RELATED"/>
    <property type="match status" value="1"/>
</dbReference>
<comment type="similarity">
    <text evidence="1">Belongs to the short-chain dehydrogenases/reductases (SDR) family.</text>
</comment>
<accession>A0A1W1WQI0</accession>
<dbReference type="PRINTS" id="PR00081">
    <property type="entry name" value="GDHRDH"/>
</dbReference>
<keyword evidence="4" id="KW-1185">Reference proteome</keyword>
<dbReference type="OrthoDB" id="9797538at2"/>
<dbReference type="GO" id="GO:0016491">
    <property type="term" value="F:oxidoreductase activity"/>
    <property type="evidence" value="ECO:0007669"/>
    <property type="project" value="UniProtKB-KW"/>
</dbReference>
<dbReference type="AlphaFoldDB" id="A0A1W1WQI0"/>
<dbReference type="SUPFAM" id="SSF51735">
    <property type="entry name" value="NAD(P)-binding Rossmann-fold domains"/>
    <property type="match status" value="1"/>
</dbReference>
<reference evidence="4" key="1">
    <citation type="submission" date="2017-04" db="EMBL/GenBank/DDBJ databases">
        <authorList>
            <person name="Varghese N."/>
            <person name="Submissions S."/>
        </authorList>
    </citation>
    <scope>NUCLEOTIDE SEQUENCE [LARGE SCALE GENOMIC DNA]</scope>
    <source>
        <strain evidence="4">DSM 16512</strain>
    </source>
</reference>
<protein>
    <submittedName>
        <fullName evidence="3">Alcohol dehydrogenase</fullName>
    </submittedName>
</protein>
<gene>
    <name evidence="3" type="ORF">SAMN05660197_0321</name>
</gene>
<evidence type="ECO:0000256" key="1">
    <source>
        <dbReference type="ARBA" id="ARBA00006484"/>
    </source>
</evidence>
<dbReference type="InterPro" id="IPR002347">
    <property type="entry name" value="SDR_fam"/>
</dbReference>
<keyword evidence="2" id="KW-0560">Oxidoreductase</keyword>
<dbReference type="Pfam" id="PF00106">
    <property type="entry name" value="adh_short"/>
    <property type="match status" value="1"/>
</dbReference>
<dbReference type="Proteomes" id="UP000192602">
    <property type="component" value="Unassembled WGS sequence"/>
</dbReference>
<name>A0A1W1WQI0_9BACT</name>
<evidence type="ECO:0000313" key="3">
    <source>
        <dbReference type="EMBL" id="SMC08564.1"/>
    </source>
</evidence>
<organism evidence="3 4">
    <name type="scientific">Nitratiruptor tergarcus DSM 16512</name>
    <dbReference type="NCBI Taxonomy" id="1069081"/>
    <lineage>
        <taxon>Bacteria</taxon>
        <taxon>Pseudomonadati</taxon>
        <taxon>Campylobacterota</taxon>
        <taxon>Epsilonproteobacteria</taxon>
        <taxon>Nautiliales</taxon>
        <taxon>Nitratiruptoraceae</taxon>
        <taxon>Nitratiruptor</taxon>
    </lineage>
</organism>
<evidence type="ECO:0000256" key="2">
    <source>
        <dbReference type="ARBA" id="ARBA00023002"/>
    </source>
</evidence>
<dbReference type="InterPro" id="IPR036291">
    <property type="entry name" value="NAD(P)-bd_dom_sf"/>
</dbReference>
<sequence>MKIFITGIGSGLGEALAKLYVEAGEEVYALSRFLPRSLQGYENLHFVQLNLHALEKIEGAVEELLAQTELDLAILNAGILGELKDMSDTSIHEIEEIMNLNVWANKVLLDSFKKRTVKQVVAISSGASVSGARGWNAYALSKAALNMLIRLYAAEMPNTHLTALAPGLIETPMMEHILQHADREKFPVVKRLAESQRLAPADAALLLSDSFGKLLEFPSGEFIDIRNL</sequence>
<dbReference type="EMBL" id="FWWZ01000001">
    <property type="protein sequence ID" value="SMC08564.1"/>
    <property type="molecule type" value="Genomic_DNA"/>
</dbReference>
<dbReference type="RefSeq" id="WP_084274839.1">
    <property type="nucleotide sequence ID" value="NZ_AP026671.1"/>
</dbReference>
<dbReference type="STRING" id="1069081.SAMN05660197_0321"/>